<protein>
    <recommendedName>
        <fullName evidence="4">Glutamine cyclotransferase</fullName>
    </recommendedName>
</protein>
<evidence type="ECO:0000313" key="3">
    <source>
        <dbReference type="EMBL" id="JAT69600.1"/>
    </source>
</evidence>
<feature type="transmembrane region" description="Helical" evidence="2">
    <location>
        <begin position="84"/>
        <end position="105"/>
    </location>
</feature>
<dbReference type="EMBL" id="GDKF01009022">
    <property type="protein sequence ID" value="JAT69600.1"/>
    <property type="molecule type" value="Transcribed_RNA"/>
</dbReference>
<feature type="region of interest" description="Disordered" evidence="1">
    <location>
        <begin position="33"/>
        <end position="65"/>
    </location>
</feature>
<sequence>PCPGPARYSCDRGTYSITVIGAGAVTLAGELSRACSSPHDDPRSMPDHSACGGPDAEMGRRPKNRIVPSPKAAAAWRITRRATAVLMVAGLLIPLAYHFLVGAGLPRPASAAPAAHSAAPEVFRYRIVSEHWHDPKAFTQGLEYGRTCSKEGNCTDFFWESTGMYGESEVRQVEFASGRVLRSRALPSRDFAEGITKLGNSLYQLTWRSPRAWVYAAGDLGAARLASTPLLDGWGITNDGTRLILGDSSPTLTWVDPGTMARLHQRSVQDAGRAVPFLNELEWVDGAILANIWGRECLVRVNPADGRVLAWVDLRGITAHMAGSLSAEERKGPRLDVLNGVAWDAQGRRLFVTGKRWPRLYRIELVPVPPEHRGSLLADLREACIVVDTSIFGGRR</sequence>
<keyword evidence="2" id="KW-0812">Transmembrane</keyword>
<name>A0A1D1ZRN5_AUXPR</name>
<reference evidence="3" key="1">
    <citation type="submission" date="2015-08" db="EMBL/GenBank/DDBJ databases">
        <authorList>
            <person name="Babu N.S."/>
            <person name="Beckwith C.J."/>
            <person name="Beseler K.G."/>
            <person name="Brison A."/>
            <person name="Carone J.V."/>
            <person name="Caskin T.P."/>
            <person name="Diamond M."/>
            <person name="Durham M.E."/>
            <person name="Foxe J.M."/>
            <person name="Go M."/>
            <person name="Henderson B.A."/>
            <person name="Jones I.B."/>
            <person name="McGettigan J.A."/>
            <person name="Micheletti S.J."/>
            <person name="Nasrallah M.E."/>
            <person name="Ortiz D."/>
            <person name="Piller C.R."/>
            <person name="Privatt S.R."/>
            <person name="Schneider S.L."/>
            <person name="Sharp S."/>
            <person name="Smith T.C."/>
            <person name="Stanton J.D."/>
            <person name="Ullery H.E."/>
            <person name="Wilson R.J."/>
            <person name="Serrano M.G."/>
            <person name="Buck G."/>
            <person name="Lee V."/>
            <person name="Wang Y."/>
            <person name="Carvalho R."/>
            <person name="Voegtly L."/>
            <person name="Shi R."/>
            <person name="Duckworth R."/>
            <person name="Johnson A."/>
            <person name="Loviza R."/>
            <person name="Walstead R."/>
            <person name="Shah Z."/>
            <person name="Kiflezghi M."/>
            <person name="Wade K."/>
            <person name="Ball S.L."/>
            <person name="Bradley K.W."/>
            <person name="Asai D.J."/>
            <person name="Bowman C.A."/>
            <person name="Russell D.A."/>
            <person name="Pope W.H."/>
            <person name="Jacobs-Sera D."/>
            <person name="Hendrix R.W."/>
            <person name="Hatfull G.F."/>
        </authorList>
    </citation>
    <scope>NUCLEOTIDE SEQUENCE</scope>
</reference>
<dbReference type="PANTHER" id="PTHR31270:SF1">
    <property type="entry name" value="GLUTAMINYL-PEPTIDE CYCLOTRANSFERASE"/>
    <property type="match status" value="1"/>
</dbReference>
<gene>
    <name evidence="3" type="ORF">g.1743</name>
</gene>
<dbReference type="SUPFAM" id="SSF63825">
    <property type="entry name" value="YWTD domain"/>
    <property type="match status" value="1"/>
</dbReference>
<organism evidence="3">
    <name type="scientific">Auxenochlorella protothecoides</name>
    <name type="common">Green microalga</name>
    <name type="synonym">Chlorella protothecoides</name>
    <dbReference type="NCBI Taxonomy" id="3075"/>
    <lineage>
        <taxon>Eukaryota</taxon>
        <taxon>Viridiplantae</taxon>
        <taxon>Chlorophyta</taxon>
        <taxon>core chlorophytes</taxon>
        <taxon>Trebouxiophyceae</taxon>
        <taxon>Chlorellales</taxon>
        <taxon>Chlorellaceae</taxon>
        <taxon>Auxenochlorella</taxon>
    </lineage>
</organism>
<evidence type="ECO:0000256" key="2">
    <source>
        <dbReference type="SAM" id="Phobius"/>
    </source>
</evidence>
<dbReference type="Pfam" id="PF05096">
    <property type="entry name" value="Glu_cyclase_2"/>
    <property type="match status" value="1"/>
</dbReference>
<dbReference type="GO" id="GO:0016603">
    <property type="term" value="F:glutaminyl-peptide cyclotransferase activity"/>
    <property type="evidence" value="ECO:0007669"/>
    <property type="project" value="InterPro"/>
</dbReference>
<dbReference type="AlphaFoldDB" id="A0A1D1ZRN5"/>
<evidence type="ECO:0000256" key="1">
    <source>
        <dbReference type="SAM" id="MobiDB-lite"/>
    </source>
</evidence>
<accession>A0A1D1ZRN5</accession>
<evidence type="ECO:0008006" key="4">
    <source>
        <dbReference type="Google" id="ProtNLM"/>
    </source>
</evidence>
<keyword evidence="2" id="KW-1133">Transmembrane helix</keyword>
<proteinExistence type="predicted"/>
<keyword evidence="2" id="KW-0472">Membrane</keyword>
<feature type="non-terminal residue" evidence="3">
    <location>
        <position position="1"/>
    </location>
</feature>
<dbReference type="PANTHER" id="PTHR31270">
    <property type="entry name" value="GLUTAMINYL-PEPTIDE CYCLOTRANSFERASE"/>
    <property type="match status" value="1"/>
</dbReference>
<dbReference type="InterPro" id="IPR007788">
    <property type="entry name" value="QCT"/>
</dbReference>